<reference evidence="17" key="3">
    <citation type="submission" date="2025-09" db="UniProtKB">
        <authorList>
            <consortium name="Ensembl"/>
        </authorList>
    </citation>
    <scope>IDENTIFICATION</scope>
</reference>
<feature type="compositionally biased region" description="Acidic residues" evidence="10">
    <location>
        <begin position="891"/>
        <end position="905"/>
    </location>
</feature>
<dbReference type="GO" id="GO:0005524">
    <property type="term" value="F:ATP binding"/>
    <property type="evidence" value="ECO:0007669"/>
    <property type="project" value="UniProtKB-KW"/>
</dbReference>
<reference evidence="18" key="1">
    <citation type="submission" date="2012-01" db="EMBL/GenBank/DDBJ databases">
        <title>The Genome Sequence of Oreochromis niloticus (Nile Tilapia).</title>
        <authorList>
            <consortium name="Broad Institute Genome Assembly Team"/>
            <consortium name="Broad Institute Sequencing Platform"/>
            <person name="Di Palma F."/>
            <person name="Johnson J."/>
            <person name="Lander E.S."/>
            <person name="Lindblad-Toh K."/>
        </authorList>
    </citation>
    <scope>NUCLEOTIDE SEQUENCE [LARGE SCALE GENOMIC DNA]</scope>
</reference>
<evidence type="ECO:0000256" key="6">
    <source>
        <dbReference type="ARBA" id="ARBA00023125"/>
    </source>
</evidence>
<dbReference type="Gene3D" id="3.90.70.120">
    <property type="match status" value="1"/>
</dbReference>
<accession>A0A669DMW1</accession>
<evidence type="ECO:0000256" key="7">
    <source>
        <dbReference type="ARBA" id="ARBA00023204"/>
    </source>
</evidence>
<feature type="domain" description="DUF6570" evidence="15">
    <location>
        <begin position="757"/>
        <end position="883"/>
    </location>
</feature>
<dbReference type="InterPro" id="IPR038765">
    <property type="entry name" value="Papain-like_cys_pep_sf"/>
</dbReference>
<evidence type="ECO:0000259" key="15">
    <source>
        <dbReference type="Pfam" id="PF20209"/>
    </source>
</evidence>
<dbReference type="GO" id="GO:0006310">
    <property type="term" value="P:DNA recombination"/>
    <property type="evidence" value="ECO:0007669"/>
    <property type="project" value="UniProtKB-KW"/>
</dbReference>
<feature type="region of interest" description="Disordered" evidence="10">
    <location>
        <begin position="885"/>
        <end position="905"/>
    </location>
</feature>
<feature type="compositionally biased region" description="Basic and acidic residues" evidence="10">
    <location>
        <begin position="481"/>
        <end position="492"/>
    </location>
</feature>
<feature type="domain" description="Peptidase C76" evidence="12">
    <location>
        <begin position="136"/>
        <end position="284"/>
    </location>
</feature>
<protein>
    <recommendedName>
        <fullName evidence="9">ATP-dependent DNA helicase</fullName>
        <ecNumber evidence="9">5.6.2.3</ecNumber>
    </recommendedName>
</protein>
<evidence type="ECO:0000259" key="11">
    <source>
        <dbReference type="Pfam" id="PF03372"/>
    </source>
</evidence>
<evidence type="ECO:0000259" key="14">
    <source>
        <dbReference type="Pfam" id="PF14214"/>
    </source>
</evidence>
<dbReference type="Gene3D" id="3.40.50.300">
    <property type="entry name" value="P-loop containing nucleotide triphosphate hydrolases"/>
    <property type="match status" value="1"/>
</dbReference>
<dbReference type="InterPro" id="IPR046700">
    <property type="entry name" value="DUF6570"/>
</dbReference>
<evidence type="ECO:0000256" key="10">
    <source>
        <dbReference type="SAM" id="MobiDB-lite"/>
    </source>
</evidence>
<dbReference type="InterPro" id="IPR036691">
    <property type="entry name" value="Endo/exonu/phosph_ase_sf"/>
</dbReference>
<name>A0A669DMW1_ORENI</name>
<keyword evidence="6" id="KW-0238">DNA-binding</keyword>
<dbReference type="GO" id="GO:0043139">
    <property type="term" value="F:5'-3' DNA helicase activity"/>
    <property type="evidence" value="ECO:0007669"/>
    <property type="project" value="UniProtKB-EC"/>
</dbReference>
<keyword evidence="5 9" id="KW-0067">ATP-binding</keyword>
<evidence type="ECO:0000313" key="18">
    <source>
        <dbReference type="Proteomes" id="UP000005207"/>
    </source>
</evidence>
<dbReference type="InterPro" id="IPR006928">
    <property type="entry name" value="Herpes_teg_USP"/>
</dbReference>
<evidence type="ECO:0000256" key="3">
    <source>
        <dbReference type="ARBA" id="ARBA00022801"/>
    </source>
</evidence>
<keyword evidence="9" id="KW-0233">DNA recombination</keyword>
<comment type="cofactor">
    <cofactor evidence="9">
        <name>Mg(2+)</name>
        <dbReference type="ChEBI" id="CHEBI:18420"/>
    </cofactor>
</comment>
<organism evidence="17 18">
    <name type="scientific">Oreochromis niloticus</name>
    <name type="common">Nile tilapia</name>
    <name type="synonym">Tilapia nilotica</name>
    <dbReference type="NCBI Taxonomy" id="8128"/>
    <lineage>
        <taxon>Eukaryota</taxon>
        <taxon>Metazoa</taxon>
        <taxon>Chordata</taxon>
        <taxon>Craniata</taxon>
        <taxon>Vertebrata</taxon>
        <taxon>Euteleostomi</taxon>
        <taxon>Actinopterygii</taxon>
        <taxon>Neopterygii</taxon>
        <taxon>Teleostei</taxon>
        <taxon>Neoteleostei</taxon>
        <taxon>Acanthomorphata</taxon>
        <taxon>Ovalentaria</taxon>
        <taxon>Cichlomorphae</taxon>
        <taxon>Cichliformes</taxon>
        <taxon>Cichlidae</taxon>
        <taxon>African cichlids</taxon>
        <taxon>Pseudocrenilabrinae</taxon>
        <taxon>Oreochromini</taxon>
        <taxon>Oreochromis</taxon>
    </lineage>
</organism>
<dbReference type="InParanoid" id="A0A669DMW1"/>
<evidence type="ECO:0000259" key="13">
    <source>
        <dbReference type="Pfam" id="PF05970"/>
    </source>
</evidence>
<dbReference type="InterPro" id="IPR027417">
    <property type="entry name" value="P-loop_NTPase"/>
</dbReference>
<dbReference type="PANTHER" id="PTHR47642">
    <property type="entry name" value="ATP-DEPENDENT DNA HELICASE"/>
    <property type="match status" value="1"/>
</dbReference>
<keyword evidence="2 9" id="KW-0227">DNA damage</keyword>
<keyword evidence="4 9" id="KW-0347">Helicase</keyword>
<evidence type="ECO:0000256" key="1">
    <source>
        <dbReference type="ARBA" id="ARBA00022741"/>
    </source>
</evidence>
<dbReference type="InterPro" id="IPR005135">
    <property type="entry name" value="Endo/exonuclease/phosphatase"/>
</dbReference>
<feature type="domain" description="Endonuclease/exonuclease/phosphatase" evidence="11">
    <location>
        <begin position="2222"/>
        <end position="2417"/>
    </location>
</feature>
<dbReference type="GO" id="GO:0016787">
    <property type="term" value="F:hydrolase activity"/>
    <property type="evidence" value="ECO:0007669"/>
    <property type="project" value="UniProtKB-KW"/>
</dbReference>
<dbReference type="GO" id="GO:0006281">
    <property type="term" value="P:DNA repair"/>
    <property type="evidence" value="ECO:0007669"/>
    <property type="project" value="UniProtKB-KW"/>
</dbReference>
<feature type="domain" description="Helitron helicase-like" evidence="14">
    <location>
        <begin position="1035"/>
        <end position="1234"/>
    </location>
</feature>
<keyword evidence="1 9" id="KW-0547">Nucleotide-binding</keyword>
<keyword evidence="3 9" id="KW-0378">Hydrolase</keyword>
<evidence type="ECO:0000313" key="17">
    <source>
        <dbReference type="Ensembl" id="ENSONIP00000060165.1"/>
    </source>
</evidence>
<evidence type="ECO:0000259" key="12">
    <source>
        <dbReference type="Pfam" id="PF04843"/>
    </source>
</evidence>
<proteinExistence type="inferred from homology"/>
<feature type="compositionally biased region" description="Basic residues" evidence="10">
    <location>
        <begin position="468"/>
        <end position="480"/>
    </location>
</feature>
<dbReference type="Pfam" id="PF14214">
    <property type="entry name" value="Helitron_like_N"/>
    <property type="match status" value="1"/>
</dbReference>
<dbReference type="InterPro" id="IPR049163">
    <property type="entry name" value="Pif1-like_2B_dom"/>
</dbReference>
<dbReference type="Ensembl" id="ENSONIT00000052964.1">
    <property type="protein sequence ID" value="ENSONIP00000060165.1"/>
    <property type="gene ID" value="ENSONIG00000032869.1"/>
</dbReference>
<dbReference type="InterPro" id="IPR025476">
    <property type="entry name" value="Helitron_helicase-like"/>
</dbReference>
<keyword evidence="8" id="KW-0413">Isomerase</keyword>
<sequence length="2438" mass="279602">MPKKQKKSQAAKQRWKKFHEFHKVPTCEQTECDFPQSSAEDRVSGKTNADGVKQAGRHVPAHVQQVSYADAVKTGLQHAFNEHQVNHRDQPEVSSAPQVGYADIVKRGHHSDVAGPSHAERVNLENQPSVTHVCASHSQAHPKYGDSRNSQCTCNSLTFLAFLHENENMSTVDLNLVLDKGDVMYKEAKKRFPKSIHLATDELPDKVDAHRSMYHVDMTQPSRYGTFEEPPEEAVDTFLSLEAGLSCLLSDVQYALLIMSGLCIAVFRSTSGKYGFFDPHPRTPSGLPLALWSRNRGTAVMLKFTLLSDMIKRLQDSYEEMEISPSCTYELKPVQFYSMSTINLSDTITDTVCRPTAATAVAPTHSDTTVDEANPFTPRRNTTTDLTENIFCQMSICTPLVKQKEVHMTQFTSHEDQNEPPNIPTEELCSELSFLPSRDGFSCQSNAAIKNVAACDLSDIVLQKLKKVNKQQRHKMKRRLMASEKPRNQRKENQKRKERQKYASNKEYKEKKKSCTSEVYKNNPEVRQKKQQYIKRRYCENAEFRNKQQQYVKRRYCENAKVRQNQKQYIKRRYYENTDFREEKKSYITKRYRENLEFRERQRCRVTQRYANDNTFRVRHRQLMKQLMRDRYQSNLAFRIMHNMRCAMKIKRKYRWVNRQTQESDNSVINEAISVFKSQIKVGPSYPCTVCFKASFPNQVRPCRRSNYVKNPHVVATCLTGKFVHVCDENCRNEQCNVPDERKREWICHTCHNHLKNGSMPALAVANKLDLADIPPELSDLNILERHLVAKCIPFAKIIPLPKGRQRAIRGNVVCVPSEVQETVEALPRLRINSQVMRVKLKRRLSYKGHQLFQTVSWSKLVQALHKLKQIHPQYKDVSIRDDAELCDPTLPDEDEEDDDENMNEDDYDEADLMEIDSCEKNALSEAQNKNEQDIDMLPCDGEQPHEQMRDDSEQADGLTNGGFALESCLQPPDVAEEILCFSEGIYSVAPAERNNPISFFKTPKLEAMAFPVQFPTGQNTLDERRLIKVSPSGYFKSRLFCIDDRFAKDTNYLFFAQFVTEIHLATSSMTIQLRKAKPLTRDGRKITSGMLQDKHEVEKLVRNKDAVRFMQPLRGTPAYWEKTTRDLFAMIRQLGTPTFFCTFSAAEMRWPEVIEAITRQQGEQVNFEGLDWSAKCDILRSNPVTTMRMFDKRVEALFRDLLLSPAEPLGKVIDYFYRVEFQHRGSPHIHCLLWVEGAPVFEEDDEQTVVDFINKYITAQLPDPHKQPELYKKVTEVQKHSKNHTKTCFRSLSSGCRFGFPKPPCNETMITRPSEDDELEVETAKNKLRPLNQLLNEPETASMSLRQLLARCKLTHAEYERYLNKMNTRSTIILKRDPKDSWINGYNPHLLEAWNSNIDISFVLDAFGAANYLMKYISKKEGGLSEYLKTVIENSHKDSVNECDEMRAVMQAYSKKREISAQECVARACGLHMKQCSRAVIFIPTDDNPVKMSRPLSVLDNTTPESSNVWMTSLNDKYKARPETPEYEEMCMADFAATCRIVYGQQTKGKDVLPLLNEMGFVQRRKNDKPAIIRFHRCSQEKHPEQYYGRLLKLYLPHRSDHELKTPSLPTYQAFYGAGCVQLPGTDCLEYVQHIVKRNREKYEKNSEEIESAVEEYEQNRGVTDEWCNLAPESDLVRLPLVEQEREQDNENEQEDVPDYSRQADASTEVRAIREPPAIDPTLLRQMFQNLNKKQACIFYAVRDWCIKRVCALNPEQFFFYINGGAGTGKSHLIKCIYSEASKILSKVPRYADDVDISKPTVLLTAFTGTAAFNISGTTLHSLLKLPRSLKPPIQGLGNQLDEVRSELLNAEIIVIDEVSMVSRHLFAYVDARLKQIKGTRRPFGGMSVIAVGDFYQLPPVRQSKPLCVHDPSEIDLWREHFQMITLTEIMRQKDDVVFAEMLNRIRVKGKLDVLCEADRNLLSQAITEPAHCPTDALHIFATNKEVDAHNSATLGLLHTHIIDIHADDYRKDPRTGRMALQDRPFKGGKNELPDTLKVAEGARVMLTRNIDIQNGLVNGAFGKLLRVVYSENDRHIIKLGLKMDNETSGKNNRTPADDMVYIERAEENLKQKGVVRRQFPVKLAFACTIHKVQGMTTTSAVVSLKSIFEPGMAYVAVSRVTSLNGLYLLDMEEKKIFTNPEITAALENMRQANLDDMMPLLHVRQTLSRSEVFTIVHHNTEGLPAHINDIKSHHELCLADVLCLTETHLRGSFVAESLHLENYNLFKRNRHLSYTNFPQMANRNGGGVAVYVKSDIQVHEKQYIHNVTDLEFLALKVEAPVSALIAVVYRPPDYTLRPFLKNLVSLLDSLEIMDCHPIIVCGDFNENVLSIANKPILELFESRGYAQVITAPTTEKNTLLDLIFISQPERCLHSGVMKTYYSYHDPVYCVLSCDDS</sequence>
<reference evidence="17" key="2">
    <citation type="submission" date="2025-08" db="UniProtKB">
        <authorList>
            <consortium name="Ensembl"/>
        </authorList>
    </citation>
    <scope>IDENTIFICATION</scope>
</reference>
<evidence type="ECO:0000256" key="5">
    <source>
        <dbReference type="ARBA" id="ARBA00022840"/>
    </source>
</evidence>
<feature type="region of interest" description="Disordered" evidence="10">
    <location>
        <begin position="468"/>
        <end position="516"/>
    </location>
</feature>
<feature type="domain" description="DNA helicase Pif1-like DEAD-box helicase" evidence="13">
    <location>
        <begin position="1732"/>
        <end position="1937"/>
    </location>
</feature>
<dbReference type="SUPFAM" id="SSF52540">
    <property type="entry name" value="P-loop containing nucleoside triphosphate hydrolases"/>
    <property type="match status" value="2"/>
</dbReference>
<keyword evidence="18" id="KW-1185">Reference proteome</keyword>
<keyword evidence="7 9" id="KW-0234">DNA repair</keyword>
<feature type="compositionally biased region" description="Basic and acidic residues" evidence="10">
    <location>
        <begin position="500"/>
        <end position="515"/>
    </location>
</feature>
<dbReference type="Pfam" id="PF03372">
    <property type="entry name" value="Exo_endo_phos"/>
    <property type="match status" value="1"/>
</dbReference>
<dbReference type="Proteomes" id="UP000005207">
    <property type="component" value="Linkage group LG7"/>
</dbReference>
<comment type="catalytic activity">
    <reaction evidence="9">
        <text>ATP + H2O = ADP + phosphate + H(+)</text>
        <dbReference type="Rhea" id="RHEA:13065"/>
        <dbReference type="ChEBI" id="CHEBI:15377"/>
        <dbReference type="ChEBI" id="CHEBI:15378"/>
        <dbReference type="ChEBI" id="CHEBI:30616"/>
        <dbReference type="ChEBI" id="CHEBI:43474"/>
        <dbReference type="ChEBI" id="CHEBI:456216"/>
        <dbReference type="EC" id="5.6.2.3"/>
    </reaction>
</comment>
<comment type="similarity">
    <text evidence="9">Belongs to the helicase family.</text>
</comment>
<dbReference type="EC" id="5.6.2.3" evidence="9"/>
<dbReference type="PANTHER" id="PTHR47642:SF5">
    <property type="entry name" value="ATP-DEPENDENT DNA HELICASE"/>
    <property type="match status" value="1"/>
</dbReference>
<dbReference type="CDD" id="cd18809">
    <property type="entry name" value="SF1_C_RecD"/>
    <property type="match status" value="1"/>
</dbReference>
<dbReference type="SUPFAM" id="SSF56219">
    <property type="entry name" value="DNase I-like"/>
    <property type="match status" value="1"/>
</dbReference>
<dbReference type="Pfam" id="PF04843">
    <property type="entry name" value="Herpes_teg_N"/>
    <property type="match status" value="1"/>
</dbReference>
<evidence type="ECO:0000256" key="4">
    <source>
        <dbReference type="ARBA" id="ARBA00022806"/>
    </source>
</evidence>
<evidence type="ECO:0000256" key="9">
    <source>
        <dbReference type="RuleBase" id="RU363044"/>
    </source>
</evidence>
<evidence type="ECO:0000256" key="2">
    <source>
        <dbReference type="ARBA" id="ARBA00022763"/>
    </source>
</evidence>
<dbReference type="InterPro" id="IPR051055">
    <property type="entry name" value="PIF1_helicase"/>
</dbReference>
<dbReference type="OMA" id="PDFRQKK"/>
<dbReference type="GO" id="GO:0000723">
    <property type="term" value="P:telomere maintenance"/>
    <property type="evidence" value="ECO:0007669"/>
    <property type="project" value="InterPro"/>
</dbReference>
<dbReference type="Pfam" id="PF21530">
    <property type="entry name" value="Pif1_2B_dom"/>
    <property type="match status" value="1"/>
</dbReference>
<dbReference type="SUPFAM" id="SSF54001">
    <property type="entry name" value="Cysteine proteinases"/>
    <property type="match status" value="1"/>
</dbReference>
<feature type="region of interest" description="Disordered" evidence="10">
    <location>
        <begin position="1686"/>
        <end position="1709"/>
    </location>
</feature>
<feature type="compositionally biased region" description="Basic and acidic residues" evidence="10">
    <location>
        <begin position="943"/>
        <end position="953"/>
    </location>
</feature>
<dbReference type="Pfam" id="PF05970">
    <property type="entry name" value="PIF1"/>
    <property type="match status" value="1"/>
</dbReference>
<feature type="region of interest" description="Disordered" evidence="10">
    <location>
        <begin position="927"/>
        <end position="958"/>
    </location>
</feature>
<dbReference type="Gene3D" id="3.60.10.10">
    <property type="entry name" value="Endonuclease/exonuclease/phosphatase"/>
    <property type="match status" value="1"/>
</dbReference>
<evidence type="ECO:0000259" key="16">
    <source>
        <dbReference type="Pfam" id="PF21530"/>
    </source>
</evidence>
<feature type="region of interest" description="Disordered" evidence="10">
    <location>
        <begin position="34"/>
        <end position="56"/>
    </location>
</feature>
<dbReference type="InterPro" id="IPR010285">
    <property type="entry name" value="DNA_helicase_pif1-like_DEAD"/>
</dbReference>
<dbReference type="Pfam" id="PF20209">
    <property type="entry name" value="DUF6570"/>
    <property type="match status" value="1"/>
</dbReference>
<feature type="domain" description="DNA helicase Pif1-like 2B" evidence="16">
    <location>
        <begin position="2037"/>
        <end position="2065"/>
    </location>
</feature>
<evidence type="ECO:0000256" key="8">
    <source>
        <dbReference type="ARBA" id="ARBA00023235"/>
    </source>
</evidence>
<dbReference type="GeneTree" id="ENSGT00940000164296"/>